<sequence length="236" mass="27409">MLQHYNRTVIKELYKEWMKWSVWYWAVIITIRGVHWIAHYLSEEVPIIDHFIYFANESSSVLMLVIGVMMVFSFLRHYIEHGLTRKTYFIGGSIASLLIALTLGIIGIILSLLEGSILSLLNLTDLTSMESHSFSYWIGFFLLSTVTSWLYYMIGWFIGHVFYRYNWWKGIVACVIAFFFVMMESIINGESVSLYSFTIEGLSLSIFTSIIILILISAGMLVINYQLVKDIRVKMK</sequence>
<dbReference type="Proteomes" id="UP000182945">
    <property type="component" value="Chromosome"/>
</dbReference>
<evidence type="ECO:0000313" key="3">
    <source>
        <dbReference type="Proteomes" id="UP000182945"/>
    </source>
</evidence>
<dbReference type="EMBL" id="CP017962">
    <property type="protein sequence ID" value="APC47631.1"/>
    <property type="molecule type" value="Genomic_DNA"/>
</dbReference>
<reference evidence="2 3" key="1">
    <citation type="submission" date="2016-11" db="EMBL/GenBank/DDBJ databases">
        <title>Complete genome sequencing of Virgibacillus halodenitrificans PDB-F2.</title>
        <authorList>
            <person name="Sun Z."/>
            <person name="Zhou Y."/>
            <person name="Li H."/>
        </authorList>
    </citation>
    <scope>NUCLEOTIDE SEQUENCE [LARGE SCALE GENOMIC DNA]</scope>
    <source>
        <strain evidence="2 3">PDB-F2</strain>
    </source>
</reference>
<feature type="transmembrane region" description="Helical" evidence="1">
    <location>
        <begin position="206"/>
        <end position="228"/>
    </location>
</feature>
<keyword evidence="1" id="KW-1133">Transmembrane helix</keyword>
<evidence type="ECO:0000256" key="1">
    <source>
        <dbReference type="SAM" id="Phobius"/>
    </source>
</evidence>
<feature type="transmembrane region" description="Helical" evidence="1">
    <location>
        <begin position="21"/>
        <end position="38"/>
    </location>
</feature>
<proteinExistence type="predicted"/>
<organism evidence="2 3">
    <name type="scientific">Virgibacillus halodenitrificans</name>
    <name type="common">Bacillus halodenitrificans</name>
    <dbReference type="NCBI Taxonomy" id="1482"/>
    <lineage>
        <taxon>Bacteria</taxon>
        <taxon>Bacillati</taxon>
        <taxon>Bacillota</taxon>
        <taxon>Bacilli</taxon>
        <taxon>Bacillales</taxon>
        <taxon>Bacillaceae</taxon>
        <taxon>Virgibacillus</taxon>
    </lineage>
</organism>
<feature type="transmembrane region" description="Helical" evidence="1">
    <location>
        <begin position="133"/>
        <end position="154"/>
    </location>
</feature>
<evidence type="ECO:0000313" key="2">
    <source>
        <dbReference type="EMBL" id="APC47631.1"/>
    </source>
</evidence>
<name>A0AAC9IX02_VIRHA</name>
<dbReference type="RefSeq" id="WP_071648519.1">
    <property type="nucleotide sequence ID" value="NZ_CP017962.1"/>
</dbReference>
<feature type="transmembrane region" description="Helical" evidence="1">
    <location>
        <begin position="58"/>
        <end position="75"/>
    </location>
</feature>
<dbReference type="KEGG" id="vhl:BME96_05380"/>
<keyword evidence="1" id="KW-0812">Transmembrane</keyword>
<protein>
    <submittedName>
        <fullName evidence="2">Uncharacterized protein</fullName>
    </submittedName>
</protein>
<gene>
    <name evidence="2" type="ORF">BME96_05380</name>
</gene>
<dbReference type="GeneID" id="71513816"/>
<dbReference type="AlphaFoldDB" id="A0AAC9IX02"/>
<feature type="transmembrane region" description="Helical" evidence="1">
    <location>
        <begin position="87"/>
        <end position="113"/>
    </location>
</feature>
<feature type="transmembrane region" description="Helical" evidence="1">
    <location>
        <begin position="166"/>
        <end position="186"/>
    </location>
</feature>
<keyword evidence="1" id="KW-0472">Membrane</keyword>
<accession>A0AAC9IX02</accession>